<dbReference type="EC" id="2.3.1.189" evidence="4"/>
<feature type="binding site" evidence="4">
    <location>
        <begin position="118"/>
        <end position="120"/>
    </location>
    <ligand>
        <name>acetyl-CoA</name>
        <dbReference type="ChEBI" id="CHEBI:57288"/>
        <label>1</label>
    </ligand>
</feature>
<dbReference type="InterPro" id="IPR017813">
    <property type="entry name" value="Mycothiol_AcTrfase"/>
</dbReference>
<gene>
    <name evidence="4 6" type="primary">mshD</name>
    <name evidence="6" type="ORF">E1294_05275</name>
</gene>
<feature type="binding site" evidence="4">
    <location>
        <begin position="314"/>
        <end position="319"/>
    </location>
    <ligand>
        <name>acetyl-CoA</name>
        <dbReference type="ChEBI" id="CHEBI:57288"/>
        <label>2</label>
    </ligand>
</feature>
<keyword evidence="2 4" id="KW-0677">Repeat</keyword>
<dbReference type="HAMAP" id="MF_01698">
    <property type="entry name" value="MshD"/>
    <property type="match status" value="1"/>
</dbReference>
<dbReference type="GO" id="GO:0035447">
    <property type="term" value="F:mycothiol synthase activity"/>
    <property type="evidence" value="ECO:0007669"/>
    <property type="project" value="UniProtKB-UniRule"/>
</dbReference>
<dbReference type="AlphaFoldDB" id="A0A4R4X2Y0"/>
<feature type="binding site" evidence="4">
    <location>
        <position position="74"/>
    </location>
    <ligand>
        <name>1D-myo-inositol 2-(L-cysteinylamino)-2-deoxy-alpha-D-glucopyranoside</name>
        <dbReference type="ChEBI" id="CHEBI:58887"/>
    </ligand>
</feature>
<accession>A0A4R4X2Y0</accession>
<dbReference type="InterPro" id="IPR050680">
    <property type="entry name" value="YpeA/RimI_acetyltransf"/>
</dbReference>
<feature type="domain" description="N-acetyltransferase" evidence="5">
    <location>
        <begin position="191"/>
        <end position="348"/>
    </location>
</feature>
<dbReference type="NCBIfam" id="TIGR03448">
    <property type="entry name" value="mycothiol_MshD"/>
    <property type="match status" value="1"/>
</dbReference>
<evidence type="ECO:0000313" key="7">
    <source>
        <dbReference type="Proteomes" id="UP000294543"/>
    </source>
</evidence>
<name>A0A4R4X2Y0_9ACTN</name>
<keyword evidence="3 4" id="KW-0012">Acyltransferase</keyword>
<feature type="binding site" evidence="4">
    <location>
        <begin position="275"/>
        <end position="277"/>
    </location>
    <ligand>
        <name>acetyl-CoA</name>
        <dbReference type="ChEBI" id="CHEBI:57288"/>
        <label>2</label>
    </ligand>
</feature>
<dbReference type="GO" id="GO:0010125">
    <property type="term" value="P:mycothiol biosynthetic process"/>
    <property type="evidence" value="ECO:0007669"/>
    <property type="project" value="UniProtKB-UniRule"/>
</dbReference>
<evidence type="ECO:0000259" key="5">
    <source>
        <dbReference type="PROSITE" id="PS51186"/>
    </source>
</evidence>
<dbReference type="SUPFAM" id="SSF55729">
    <property type="entry name" value="Acyl-CoA N-acyltransferases (Nat)"/>
    <property type="match status" value="1"/>
</dbReference>
<proteinExistence type="inferred from homology"/>
<feature type="domain" description="N-acetyltransferase" evidence="5">
    <location>
        <begin position="42"/>
        <end position="194"/>
    </location>
</feature>
<keyword evidence="1 4" id="KW-0808">Transferase</keyword>
<evidence type="ECO:0000256" key="2">
    <source>
        <dbReference type="ARBA" id="ARBA00022737"/>
    </source>
</evidence>
<dbReference type="Pfam" id="PF00583">
    <property type="entry name" value="Acetyltransf_1"/>
    <property type="match status" value="2"/>
</dbReference>
<dbReference type="PANTHER" id="PTHR43420:SF47">
    <property type="entry name" value="N-ACETYLTRANSFERASE DOMAIN-CONTAINING PROTEIN"/>
    <property type="match status" value="1"/>
</dbReference>
<dbReference type="InterPro" id="IPR000182">
    <property type="entry name" value="GNAT_dom"/>
</dbReference>
<reference evidence="6 7" key="1">
    <citation type="submission" date="2019-03" db="EMBL/GenBank/DDBJ databases">
        <title>Draft genome sequences of novel Actinobacteria.</title>
        <authorList>
            <person name="Sahin N."/>
            <person name="Ay H."/>
            <person name="Saygin H."/>
        </authorList>
    </citation>
    <scope>NUCLEOTIDE SEQUENCE [LARGE SCALE GENOMIC DNA]</scope>
    <source>
        <strain evidence="6 7">KC712</strain>
    </source>
</reference>
<comment type="subunit">
    <text evidence="4">Monomer.</text>
</comment>
<dbReference type="Gene3D" id="3.40.630.30">
    <property type="match status" value="1"/>
</dbReference>
<evidence type="ECO:0000256" key="1">
    <source>
        <dbReference type="ARBA" id="ARBA00022679"/>
    </source>
</evidence>
<evidence type="ECO:0000313" key="6">
    <source>
        <dbReference type="EMBL" id="TDD24594.1"/>
    </source>
</evidence>
<feature type="binding site" evidence="4">
    <location>
        <position position="218"/>
    </location>
    <ligand>
        <name>1D-myo-inositol 2-(L-cysteinylamino)-2-deoxy-alpha-D-glucopyranoside</name>
        <dbReference type="ChEBI" id="CHEBI:58887"/>
    </ligand>
</feature>
<dbReference type="EMBL" id="SMKP01000010">
    <property type="protein sequence ID" value="TDD24594.1"/>
    <property type="molecule type" value="Genomic_DNA"/>
</dbReference>
<comment type="similarity">
    <text evidence="4">Belongs to the acetyltransferase family. MshD subfamily.</text>
</comment>
<protein>
    <recommendedName>
        <fullName evidence="4">Mycothiol acetyltransferase</fullName>
        <shortName evidence="4">MSH acetyltransferase</shortName>
        <ecNumber evidence="4">2.3.1.189</ecNumber>
    </recommendedName>
    <alternativeName>
        <fullName evidence="4">Mycothiol synthase</fullName>
    </alternativeName>
</protein>
<organism evidence="6 7">
    <name type="scientific">Nonomuraea diastatica</name>
    <dbReference type="NCBI Taxonomy" id="1848329"/>
    <lineage>
        <taxon>Bacteria</taxon>
        <taxon>Bacillati</taxon>
        <taxon>Actinomycetota</taxon>
        <taxon>Actinomycetes</taxon>
        <taxon>Streptosporangiales</taxon>
        <taxon>Streptosporangiaceae</taxon>
        <taxon>Nonomuraea</taxon>
    </lineage>
</organism>
<comment type="caution">
    <text evidence="4">Lacks conserved residue(s) required for the propagation of feature annotation.</text>
</comment>
<feature type="binding site" evidence="4">
    <location>
        <position position="257"/>
    </location>
    <ligand>
        <name>1D-myo-inositol 2-(L-cysteinylamino)-2-deoxy-alpha-D-glucopyranoside</name>
        <dbReference type="ChEBI" id="CHEBI:58887"/>
    </ligand>
</feature>
<comment type="function">
    <text evidence="4">Catalyzes the transfer of acetyl from acetyl-CoA to desacetylmycothiol (Cys-GlcN-Ins) to form mycothiol.</text>
</comment>
<feature type="binding site" evidence="4">
    <location>
        <position position="309"/>
    </location>
    <ligand>
        <name>1D-myo-inositol 2-(L-cysteinylamino)-2-deoxy-alpha-D-glucopyranoside</name>
        <dbReference type="ChEBI" id="CHEBI:58887"/>
    </ligand>
</feature>
<keyword evidence="7" id="KW-1185">Reference proteome</keyword>
<feature type="binding site" evidence="4">
    <location>
        <position position="271"/>
    </location>
    <ligand>
        <name>1D-myo-inositol 2-(L-cysteinylamino)-2-deoxy-alpha-D-glucopyranoside</name>
        <dbReference type="ChEBI" id="CHEBI:58887"/>
    </ligand>
</feature>
<dbReference type="OrthoDB" id="3208058at2"/>
<dbReference type="InterPro" id="IPR016181">
    <property type="entry name" value="Acyl_CoA_acyltransferase"/>
</dbReference>
<dbReference type="PROSITE" id="PS51186">
    <property type="entry name" value="GNAT"/>
    <property type="match status" value="2"/>
</dbReference>
<dbReference type="PIRSF" id="PIRSF021524">
    <property type="entry name" value="MSH_acetyltransferase"/>
    <property type="match status" value="1"/>
</dbReference>
<feature type="binding site" evidence="4">
    <location>
        <begin position="282"/>
        <end position="288"/>
    </location>
    <ligand>
        <name>acetyl-CoA</name>
        <dbReference type="ChEBI" id="CHEBI:57288"/>
        <label>2</label>
    </ligand>
</feature>
<evidence type="ECO:0000256" key="4">
    <source>
        <dbReference type="HAMAP-Rule" id="MF_01698"/>
    </source>
</evidence>
<evidence type="ECO:0000256" key="3">
    <source>
        <dbReference type="ARBA" id="ARBA00023315"/>
    </source>
</evidence>
<dbReference type="CDD" id="cd04301">
    <property type="entry name" value="NAT_SF"/>
    <property type="match status" value="2"/>
</dbReference>
<comment type="caution">
    <text evidence="6">The sequence shown here is derived from an EMBL/GenBank/DDBJ whole genome shotgun (WGS) entry which is preliminary data.</text>
</comment>
<comment type="catalytic activity">
    <reaction evidence="4">
        <text>1D-myo-inositol 2-(L-cysteinylamino)-2-deoxy-alpha-D-glucopyranoside + acetyl-CoA = mycothiol + CoA + H(+)</text>
        <dbReference type="Rhea" id="RHEA:26172"/>
        <dbReference type="ChEBI" id="CHEBI:15378"/>
        <dbReference type="ChEBI" id="CHEBI:16768"/>
        <dbReference type="ChEBI" id="CHEBI:57287"/>
        <dbReference type="ChEBI" id="CHEBI:57288"/>
        <dbReference type="ChEBI" id="CHEBI:58887"/>
        <dbReference type="EC" id="2.3.1.189"/>
    </reaction>
</comment>
<dbReference type="Proteomes" id="UP000294543">
    <property type="component" value="Unassembled WGS sequence"/>
</dbReference>
<sequence>MAQDVTAVVRAADVAEVTICQALPWRYLPITGPRVRSVSVRVEVRQVLDDQEIAGVLDLVQAATETDGVRPLNEHVMLHLRYGGDPQARSLLLTEDDTLAGYAHVDPTDEVEGPSVELVVHPVHRRRGHGARLLTSVMDLTGGRPRLWAHGGHPGAGALAAAFGFERVRSLWQMRRSLFAPLDPLALPPGVTLRMFVPGQDEEAWLKVNAEAFAHHPEQGAWTMDDLLRREQEPWFDPEGFFLAFRDDRLAGFHWTKVHGSSEHGHEPLGEVYVVGVDPSQQGTGLGKALTLAGLHHLRARGLAQAMLYVDEANTAAIRLYESLGFNRWDVDVMYAAPEAGVRASEAGVRGS</sequence>
<dbReference type="PANTHER" id="PTHR43420">
    <property type="entry name" value="ACETYLTRANSFERASE"/>
    <property type="match status" value="1"/>
</dbReference>